<keyword evidence="4 7" id="KW-1133">Transmembrane helix</keyword>
<dbReference type="Pfam" id="PF02656">
    <property type="entry name" value="DUF202"/>
    <property type="match status" value="1"/>
</dbReference>
<gene>
    <name evidence="9" type="ORF">CEN44_21260</name>
</gene>
<feature type="transmembrane region" description="Helical" evidence="7">
    <location>
        <begin position="68"/>
        <end position="88"/>
    </location>
</feature>
<protein>
    <submittedName>
        <fullName evidence="9">DUF202 domain-containing protein</fullName>
    </submittedName>
</protein>
<keyword evidence="2" id="KW-1003">Cell membrane</keyword>
<dbReference type="InterPro" id="IPR052053">
    <property type="entry name" value="IM_YidH-like"/>
</dbReference>
<keyword evidence="10" id="KW-1185">Reference proteome</keyword>
<comment type="subcellular location">
    <subcellularLocation>
        <location evidence="1">Cell membrane</location>
        <topology evidence="1">Multi-pass membrane protein</topology>
    </subcellularLocation>
</comment>
<keyword evidence="5 7" id="KW-0472">Membrane</keyword>
<dbReference type="PANTHER" id="PTHR34187:SF2">
    <property type="entry name" value="DUF202 DOMAIN-CONTAINING PROTEIN"/>
    <property type="match status" value="1"/>
</dbReference>
<dbReference type="EMBL" id="NRQW01000498">
    <property type="protein sequence ID" value="PLZ85874.1"/>
    <property type="molecule type" value="Genomic_DNA"/>
</dbReference>
<proteinExistence type="predicted"/>
<evidence type="ECO:0000256" key="1">
    <source>
        <dbReference type="ARBA" id="ARBA00004651"/>
    </source>
</evidence>
<evidence type="ECO:0000259" key="8">
    <source>
        <dbReference type="Pfam" id="PF02656"/>
    </source>
</evidence>
<name>A0A2N6JYE1_FISMU</name>
<evidence type="ECO:0000256" key="2">
    <source>
        <dbReference type="ARBA" id="ARBA00022475"/>
    </source>
</evidence>
<feature type="domain" description="DUF202" evidence="8">
    <location>
        <begin position="25"/>
        <end position="96"/>
    </location>
</feature>
<dbReference type="GO" id="GO:0005886">
    <property type="term" value="C:plasma membrane"/>
    <property type="evidence" value="ECO:0007669"/>
    <property type="project" value="UniProtKB-SubCell"/>
</dbReference>
<evidence type="ECO:0000313" key="10">
    <source>
        <dbReference type="Proteomes" id="UP000235036"/>
    </source>
</evidence>
<evidence type="ECO:0000256" key="5">
    <source>
        <dbReference type="ARBA" id="ARBA00023136"/>
    </source>
</evidence>
<feature type="transmembrane region" description="Helical" evidence="7">
    <location>
        <begin position="109"/>
        <end position="129"/>
    </location>
</feature>
<evidence type="ECO:0000256" key="4">
    <source>
        <dbReference type="ARBA" id="ARBA00022989"/>
    </source>
</evidence>
<dbReference type="AlphaFoldDB" id="A0A2N6JYE1"/>
<reference evidence="9 10" key="1">
    <citation type="submission" date="2017-08" db="EMBL/GenBank/DDBJ databases">
        <title>Genomes of Fischerella (Mastigocladus) sp. strains.</title>
        <authorList>
            <person name="Miller S.R."/>
        </authorList>
    </citation>
    <scope>NUCLEOTIDE SEQUENCE [LARGE SCALE GENOMIC DNA]</scope>
    <source>
        <strain evidence="9 10">CCMEE 5323</strain>
    </source>
</reference>
<feature type="region of interest" description="Disordered" evidence="6">
    <location>
        <begin position="1"/>
        <end position="22"/>
    </location>
</feature>
<evidence type="ECO:0000256" key="6">
    <source>
        <dbReference type="SAM" id="MobiDB-lite"/>
    </source>
</evidence>
<dbReference type="Proteomes" id="UP000235036">
    <property type="component" value="Unassembled WGS sequence"/>
</dbReference>
<sequence length="142" mass="16266">MKFETEKIETQKSEKPQKYRSDRVRDHLANERTYLAWMRSGIALMGFGVLIVRLRILRPPLAPQPPGSGWKLGLAFALVGVLTVLLSTQHYFAVRRDIDEDTYQPPDRWIILSSLAVILLGAGVIYYVFTVPLDYLQTFVLE</sequence>
<evidence type="ECO:0000313" key="9">
    <source>
        <dbReference type="EMBL" id="PLZ85874.1"/>
    </source>
</evidence>
<dbReference type="InterPro" id="IPR003807">
    <property type="entry name" value="DUF202"/>
</dbReference>
<accession>A0A2N6JYE1</accession>
<comment type="caution">
    <text evidence="9">The sequence shown here is derived from an EMBL/GenBank/DDBJ whole genome shotgun (WGS) entry which is preliminary data.</text>
</comment>
<dbReference type="PANTHER" id="PTHR34187">
    <property type="entry name" value="FGR18P"/>
    <property type="match status" value="1"/>
</dbReference>
<evidence type="ECO:0000256" key="7">
    <source>
        <dbReference type="SAM" id="Phobius"/>
    </source>
</evidence>
<feature type="transmembrane region" description="Helical" evidence="7">
    <location>
        <begin position="34"/>
        <end position="56"/>
    </location>
</feature>
<evidence type="ECO:0000256" key="3">
    <source>
        <dbReference type="ARBA" id="ARBA00022692"/>
    </source>
</evidence>
<organism evidence="9 10">
    <name type="scientific">Fischerella muscicola CCMEE 5323</name>
    <dbReference type="NCBI Taxonomy" id="2019572"/>
    <lineage>
        <taxon>Bacteria</taxon>
        <taxon>Bacillati</taxon>
        <taxon>Cyanobacteriota</taxon>
        <taxon>Cyanophyceae</taxon>
        <taxon>Nostocales</taxon>
        <taxon>Hapalosiphonaceae</taxon>
        <taxon>Fischerella</taxon>
    </lineage>
</organism>
<dbReference type="RefSeq" id="WP_016867449.1">
    <property type="nucleotide sequence ID" value="NZ_CAWNVR010000620.1"/>
</dbReference>
<keyword evidence="3 7" id="KW-0812">Transmembrane</keyword>